<feature type="repeat" description="WD" evidence="7">
    <location>
        <begin position="1072"/>
        <end position="1100"/>
    </location>
</feature>
<dbReference type="Gene3D" id="2.130.10.10">
    <property type="entry name" value="YVTN repeat-like/Quinoprotein amine dehydrogenase"/>
    <property type="match status" value="3"/>
</dbReference>
<keyword evidence="10" id="KW-1133">Transmembrane helix</keyword>
<gene>
    <name evidence="12" type="ORF">C1280_02405</name>
</gene>
<evidence type="ECO:0000313" key="13">
    <source>
        <dbReference type="Proteomes" id="UP000245802"/>
    </source>
</evidence>
<evidence type="ECO:0000256" key="9">
    <source>
        <dbReference type="SAM" id="MobiDB-lite"/>
    </source>
</evidence>
<feature type="compositionally biased region" description="Pro residues" evidence="9">
    <location>
        <begin position="672"/>
        <end position="682"/>
    </location>
</feature>
<dbReference type="PROSITE" id="PS00108">
    <property type="entry name" value="PROTEIN_KINASE_ST"/>
    <property type="match status" value="1"/>
</dbReference>
<keyword evidence="6 8" id="KW-0067">ATP-binding</keyword>
<evidence type="ECO:0000256" key="7">
    <source>
        <dbReference type="PROSITE-ProRule" id="PRU00221"/>
    </source>
</evidence>
<dbReference type="EMBL" id="CP025958">
    <property type="protein sequence ID" value="AWM35974.1"/>
    <property type="molecule type" value="Genomic_DNA"/>
</dbReference>
<feature type="region of interest" description="Disordered" evidence="9">
    <location>
        <begin position="655"/>
        <end position="688"/>
    </location>
</feature>
<keyword evidence="10" id="KW-0472">Membrane</keyword>
<dbReference type="InterPro" id="IPR015943">
    <property type="entry name" value="WD40/YVTN_repeat-like_dom_sf"/>
</dbReference>
<feature type="repeat" description="WD" evidence="7">
    <location>
        <begin position="1111"/>
        <end position="1149"/>
    </location>
</feature>
<organism evidence="12 13">
    <name type="scientific">Gemmata obscuriglobus</name>
    <dbReference type="NCBI Taxonomy" id="114"/>
    <lineage>
        <taxon>Bacteria</taxon>
        <taxon>Pseudomonadati</taxon>
        <taxon>Planctomycetota</taxon>
        <taxon>Planctomycetia</taxon>
        <taxon>Gemmatales</taxon>
        <taxon>Gemmataceae</taxon>
        <taxon>Gemmata</taxon>
    </lineage>
</organism>
<dbReference type="Gene3D" id="3.30.200.20">
    <property type="entry name" value="Phosphorylase Kinase, domain 1"/>
    <property type="match status" value="1"/>
</dbReference>
<dbReference type="SUPFAM" id="SSF50998">
    <property type="entry name" value="Quinoprotein alcohol dehydrogenase-like"/>
    <property type="match status" value="2"/>
</dbReference>
<dbReference type="InterPro" id="IPR000719">
    <property type="entry name" value="Prot_kinase_dom"/>
</dbReference>
<dbReference type="PROSITE" id="PS00107">
    <property type="entry name" value="PROTEIN_KINASE_ATP"/>
    <property type="match status" value="1"/>
</dbReference>
<dbReference type="OrthoDB" id="6111975at2"/>
<proteinExistence type="predicted"/>
<keyword evidence="5" id="KW-0418">Kinase</keyword>
<dbReference type="PROSITE" id="PS00678">
    <property type="entry name" value="WD_REPEATS_1"/>
    <property type="match status" value="2"/>
</dbReference>
<dbReference type="Gene3D" id="1.10.510.10">
    <property type="entry name" value="Transferase(Phosphotransferase) domain 1"/>
    <property type="match status" value="1"/>
</dbReference>
<name>A0A2Z3H2Y8_9BACT</name>
<dbReference type="InterPro" id="IPR008271">
    <property type="entry name" value="Ser/Thr_kinase_AS"/>
</dbReference>
<sequence>MSACPPPDQLRGLIDGTLSAAAHPAVEEHVNGCPACQQALERLTAFPQLAPAGAAEPPPEAFLARVLAAATVAPLVPPPPPAPAAAPDVPGYEVAGELGRGGMGVVYRARHRRLNRTVALKVLTDAGLNDAAARSRFLTEAEAVARLQHPHIVQVYEFGEHAGRPYFAMEFADGGSLAEHLARGRTFPPARAAELVARVADAVAAAHAKGVIHRDLKPSNILLGGEPGDPAPKVADFGIARVGRSEMTATGELLGTPSYMAPEQAAGRHRDIGTYTDVHGLGAILYELLTGRPPFLGDTVVDTLQRVVRDRPRPPRALARGVPRDLETICLKCLEKAPSGRYPTADAVAADLRAYLCGGTISARPARAWERGVRLIRRHPVPFAALLLVAATVGAAFVLIGLALRVALVAQSTAEGNRQEAIEARLKAELGATKSALEQALALCEAGSVDRGLSGLDEVLNAAQRIGNQEPERVARLNRAARGEFQELERVARLNRAAWGEFRSREEYGFDRPDPARPVTVAVFADDGRALVTGSRRGGALRVWDLDHKAHGTGSLRELAPPDPARPGVVAAFPEPGGRLRAVYESGHVSEWNLQTGAAVRHDLAFEPDSPIRSAGATLAHRAVSGRLVGIGSADGTYRVWDLDRRRLLTRPDGEAASRHFYTGTKRRQSPHEPPALEPGPAPGAVTGVEFPDNGNMLLTAGEQEGVILLGLPAPNRGSLFEPGWGGRPNPAVTFHQFDLGGEVLNIRVGPDRQTFLAGGASAVSLWTIHDRERPLWVNGHPDRVTALAFSTDRRRCATADRGGTVRCWDATSGALLAELRLPSPVLALQFPPDKSDHLLVGGADGSSVLWRLPAQLELRDRAVEPTPLGPGIVIRIGPRAEQAIRAAGFEALHGGDWAATARKVEFWSGDRTATARKAELWPGEPPRLSIRPAGDGEALAPLGVSVSPDGRWLVTAVQGSGAVSVYDLSRAPPGRQSVPAARVGQVAFVGTRSFVTVTEPGPGRDAAGELVWWELDEKGGAGRRGGWPAAEVSCLAPHPGGGAVLIGYRRGRPARLWDLASETEVGPGLPHPGPVTAAAIAPGGDCVATGGQDGSVRLWPLSGEEWGGRAPQHAGRVNALAFGAGRAHGVLATASADCTARFWDVRTGYPLGPPLRHPAPVLSIAFAPDGTRVITGALNGYAKIWNAPAATDR</sequence>
<keyword evidence="10" id="KW-0812">Transmembrane</keyword>
<accession>A0A2Z3H2Y8</accession>
<dbReference type="InterPro" id="IPR001680">
    <property type="entry name" value="WD40_rpt"/>
</dbReference>
<dbReference type="CDD" id="cd14014">
    <property type="entry name" value="STKc_PknB_like"/>
    <property type="match status" value="1"/>
</dbReference>
<dbReference type="InterPro" id="IPR017441">
    <property type="entry name" value="Protein_kinase_ATP_BS"/>
</dbReference>
<protein>
    <recommendedName>
        <fullName evidence="11">Protein kinase domain-containing protein</fullName>
    </recommendedName>
</protein>
<keyword evidence="1 7" id="KW-0853">WD repeat</keyword>
<reference evidence="12 13" key="1">
    <citation type="submission" date="2018-01" db="EMBL/GenBank/DDBJ databases">
        <title>G. obscuriglobus.</title>
        <authorList>
            <person name="Franke J."/>
            <person name="Blomberg W."/>
            <person name="Selmecki A."/>
        </authorList>
    </citation>
    <scope>NUCLEOTIDE SEQUENCE [LARGE SCALE GENOMIC DNA]</scope>
    <source>
        <strain evidence="12 13">DSM 5831</strain>
    </source>
</reference>
<dbReference type="InterPro" id="IPR041916">
    <property type="entry name" value="Anti_sigma_zinc_sf"/>
</dbReference>
<feature type="domain" description="Protein kinase" evidence="11">
    <location>
        <begin position="92"/>
        <end position="356"/>
    </location>
</feature>
<dbReference type="AlphaFoldDB" id="A0A2Z3H2Y8"/>
<dbReference type="InterPro" id="IPR011047">
    <property type="entry name" value="Quinoprotein_ADH-like_sf"/>
</dbReference>
<evidence type="ECO:0000256" key="3">
    <source>
        <dbReference type="ARBA" id="ARBA00022737"/>
    </source>
</evidence>
<dbReference type="SUPFAM" id="SSF56112">
    <property type="entry name" value="Protein kinase-like (PK-like)"/>
    <property type="match status" value="1"/>
</dbReference>
<dbReference type="KEGG" id="gog:C1280_02405"/>
<dbReference type="PANTHER" id="PTHR43289:SF6">
    <property type="entry name" value="SERINE_THREONINE-PROTEIN KINASE NEKL-3"/>
    <property type="match status" value="1"/>
</dbReference>
<evidence type="ECO:0000313" key="12">
    <source>
        <dbReference type="EMBL" id="AWM35974.1"/>
    </source>
</evidence>
<keyword evidence="13" id="KW-1185">Reference proteome</keyword>
<evidence type="ECO:0000256" key="1">
    <source>
        <dbReference type="ARBA" id="ARBA00022574"/>
    </source>
</evidence>
<feature type="repeat" description="WD" evidence="7">
    <location>
        <begin position="778"/>
        <end position="819"/>
    </location>
</feature>
<dbReference type="RefSeq" id="WP_109570756.1">
    <property type="nucleotide sequence ID" value="NZ_CP025958.1"/>
</dbReference>
<evidence type="ECO:0000256" key="4">
    <source>
        <dbReference type="ARBA" id="ARBA00022741"/>
    </source>
</evidence>
<dbReference type="InterPro" id="IPR011009">
    <property type="entry name" value="Kinase-like_dom_sf"/>
</dbReference>
<dbReference type="Proteomes" id="UP000245802">
    <property type="component" value="Chromosome"/>
</dbReference>
<dbReference type="Pfam" id="PF00400">
    <property type="entry name" value="WD40"/>
    <property type="match status" value="4"/>
</dbReference>
<keyword evidence="2" id="KW-0808">Transferase</keyword>
<keyword evidence="3" id="KW-0677">Repeat</keyword>
<dbReference type="InterPro" id="IPR019775">
    <property type="entry name" value="WD40_repeat_CS"/>
</dbReference>
<feature type="repeat" description="WD" evidence="7">
    <location>
        <begin position="625"/>
        <end position="651"/>
    </location>
</feature>
<evidence type="ECO:0000259" key="11">
    <source>
        <dbReference type="PROSITE" id="PS50011"/>
    </source>
</evidence>
<dbReference type="GO" id="GO:0005524">
    <property type="term" value="F:ATP binding"/>
    <property type="evidence" value="ECO:0007669"/>
    <property type="project" value="UniProtKB-UniRule"/>
</dbReference>
<dbReference type="PROSITE" id="PS50011">
    <property type="entry name" value="PROTEIN_KINASE_DOM"/>
    <property type="match status" value="1"/>
</dbReference>
<evidence type="ECO:0000256" key="6">
    <source>
        <dbReference type="ARBA" id="ARBA00022840"/>
    </source>
</evidence>
<feature type="transmembrane region" description="Helical" evidence="10">
    <location>
        <begin position="381"/>
        <end position="404"/>
    </location>
</feature>
<evidence type="ECO:0000256" key="10">
    <source>
        <dbReference type="SAM" id="Phobius"/>
    </source>
</evidence>
<dbReference type="PROSITE" id="PS50082">
    <property type="entry name" value="WD_REPEATS_2"/>
    <property type="match status" value="5"/>
</dbReference>
<dbReference type="PROSITE" id="PS50294">
    <property type="entry name" value="WD_REPEATS_REGION"/>
    <property type="match status" value="3"/>
</dbReference>
<dbReference type="Gene3D" id="1.10.10.1320">
    <property type="entry name" value="Anti-sigma factor, zinc-finger domain"/>
    <property type="match status" value="1"/>
</dbReference>
<dbReference type="PANTHER" id="PTHR43289">
    <property type="entry name" value="MITOGEN-ACTIVATED PROTEIN KINASE KINASE KINASE 20-RELATED"/>
    <property type="match status" value="1"/>
</dbReference>
<keyword evidence="4 8" id="KW-0547">Nucleotide-binding</keyword>
<feature type="binding site" evidence="8">
    <location>
        <position position="121"/>
    </location>
    <ligand>
        <name>ATP</name>
        <dbReference type="ChEBI" id="CHEBI:30616"/>
    </ligand>
</feature>
<dbReference type="GO" id="GO:0004674">
    <property type="term" value="F:protein serine/threonine kinase activity"/>
    <property type="evidence" value="ECO:0007669"/>
    <property type="project" value="TreeGrafter"/>
</dbReference>
<evidence type="ECO:0000256" key="2">
    <source>
        <dbReference type="ARBA" id="ARBA00022679"/>
    </source>
</evidence>
<dbReference type="SMART" id="SM00320">
    <property type="entry name" value="WD40"/>
    <property type="match status" value="8"/>
</dbReference>
<dbReference type="SMART" id="SM00220">
    <property type="entry name" value="S_TKc"/>
    <property type="match status" value="1"/>
</dbReference>
<dbReference type="Pfam" id="PF00069">
    <property type="entry name" value="Pkinase"/>
    <property type="match status" value="1"/>
</dbReference>
<evidence type="ECO:0000256" key="5">
    <source>
        <dbReference type="ARBA" id="ARBA00022777"/>
    </source>
</evidence>
<evidence type="ECO:0000256" key="8">
    <source>
        <dbReference type="PROSITE-ProRule" id="PRU10141"/>
    </source>
</evidence>
<feature type="repeat" description="WD" evidence="7">
    <location>
        <begin position="1155"/>
        <end position="1194"/>
    </location>
</feature>